<keyword evidence="4" id="KW-1185">Reference proteome</keyword>
<keyword evidence="1" id="KW-0812">Transmembrane</keyword>
<name>A0A2G9QJJ5_AQUCT</name>
<sequence length="200" mass="23740">MCLMSSFCLQKQARTYNCRRCVEEDCDVPVACELEDIHVEEDERTEMSCNVTFILPETYTVLWKFARKFRVTNLRFFKFKQQLDNDLDYVISPTQPRHRGTYFCEIQDYDGDTLVEKFFFVNVSRKDQYQSRYLKRLFKRIIAQTGTNQSVWGRETEKDEDDGFDIPGFFFSQKLLSTKALIFVTITIFVFVFLVTLACM</sequence>
<dbReference type="SUPFAM" id="SSF48726">
    <property type="entry name" value="Immunoglobulin"/>
    <property type="match status" value="1"/>
</dbReference>
<dbReference type="OrthoDB" id="8960581at2759"/>
<dbReference type="SMART" id="SM00409">
    <property type="entry name" value="IG"/>
    <property type="match status" value="1"/>
</dbReference>
<dbReference type="GO" id="GO:0007342">
    <property type="term" value="P:fusion of sperm to egg plasma membrane involved in single fertilization"/>
    <property type="evidence" value="ECO:0007669"/>
    <property type="project" value="InterPro"/>
</dbReference>
<dbReference type="InterPro" id="IPR036179">
    <property type="entry name" value="Ig-like_dom_sf"/>
</dbReference>
<gene>
    <name evidence="3" type="ORF">AB205_0173380</name>
</gene>
<dbReference type="Gene3D" id="2.60.40.10">
    <property type="entry name" value="Immunoglobulins"/>
    <property type="match status" value="1"/>
</dbReference>
<dbReference type="PANTHER" id="PTHR37366">
    <property type="entry name" value="SPERM ACROSOME MEMBRANE-ASSOCIATED PROTEIN 6"/>
    <property type="match status" value="1"/>
</dbReference>
<keyword evidence="1" id="KW-1133">Transmembrane helix</keyword>
<organism evidence="3 4">
    <name type="scientific">Aquarana catesbeiana</name>
    <name type="common">American bullfrog</name>
    <name type="synonym">Rana catesbeiana</name>
    <dbReference type="NCBI Taxonomy" id="8400"/>
    <lineage>
        <taxon>Eukaryota</taxon>
        <taxon>Metazoa</taxon>
        <taxon>Chordata</taxon>
        <taxon>Craniata</taxon>
        <taxon>Vertebrata</taxon>
        <taxon>Euteleostomi</taxon>
        <taxon>Amphibia</taxon>
        <taxon>Batrachia</taxon>
        <taxon>Anura</taxon>
        <taxon>Neobatrachia</taxon>
        <taxon>Ranoidea</taxon>
        <taxon>Ranidae</taxon>
        <taxon>Aquarana</taxon>
    </lineage>
</organism>
<dbReference type="EMBL" id="KV966855">
    <property type="protein sequence ID" value="PIO15780.1"/>
    <property type="molecule type" value="Genomic_DNA"/>
</dbReference>
<feature type="domain" description="Ig-like" evidence="2">
    <location>
        <begin position="29"/>
        <end position="115"/>
    </location>
</feature>
<dbReference type="PANTHER" id="PTHR37366:SF1">
    <property type="entry name" value="SPERM ACROSOME MEMBRANE-ASSOCIATED PROTEIN 6"/>
    <property type="match status" value="1"/>
</dbReference>
<evidence type="ECO:0000313" key="4">
    <source>
        <dbReference type="Proteomes" id="UP000228934"/>
    </source>
</evidence>
<dbReference type="AlphaFoldDB" id="A0A2G9QJJ5"/>
<dbReference type="InterPro" id="IPR034549">
    <property type="entry name" value="SPACA6"/>
</dbReference>
<keyword evidence="1" id="KW-0472">Membrane</keyword>
<evidence type="ECO:0000313" key="3">
    <source>
        <dbReference type="EMBL" id="PIO15780.1"/>
    </source>
</evidence>
<dbReference type="Proteomes" id="UP000228934">
    <property type="component" value="Unassembled WGS sequence"/>
</dbReference>
<accession>A0A2G9QJJ5</accession>
<reference evidence="4" key="1">
    <citation type="journal article" date="2017" name="Nat. Commun.">
        <title>The North American bullfrog draft genome provides insight into hormonal regulation of long noncoding RNA.</title>
        <authorList>
            <person name="Hammond S.A."/>
            <person name="Warren R.L."/>
            <person name="Vandervalk B.P."/>
            <person name="Kucuk E."/>
            <person name="Khan H."/>
            <person name="Gibb E.A."/>
            <person name="Pandoh P."/>
            <person name="Kirk H."/>
            <person name="Zhao Y."/>
            <person name="Jones M."/>
            <person name="Mungall A.J."/>
            <person name="Coope R."/>
            <person name="Pleasance S."/>
            <person name="Moore R.A."/>
            <person name="Holt R.A."/>
            <person name="Round J.M."/>
            <person name="Ohora S."/>
            <person name="Walle B.V."/>
            <person name="Veldhoen N."/>
            <person name="Helbing C.C."/>
            <person name="Birol I."/>
        </authorList>
    </citation>
    <scope>NUCLEOTIDE SEQUENCE [LARGE SCALE GENOMIC DNA]</scope>
</reference>
<dbReference type="PROSITE" id="PS50835">
    <property type="entry name" value="IG_LIKE"/>
    <property type="match status" value="1"/>
</dbReference>
<evidence type="ECO:0000259" key="2">
    <source>
        <dbReference type="PROSITE" id="PS50835"/>
    </source>
</evidence>
<protein>
    <recommendedName>
        <fullName evidence="2">Ig-like domain-containing protein</fullName>
    </recommendedName>
</protein>
<dbReference type="InterPro" id="IPR013783">
    <property type="entry name" value="Ig-like_fold"/>
</dbReference>
<proteinExistence type="predicted"/>
<dbReference type="InterPro" id="IPR003599">
    <property type="entry name" value="Ig_sub"/>
</dbReference>
<dbReference type="InterPro" id="IPR007110">
    <property type="entry name" value="Ig-like_dom"/>
</dbReference>
<feature type="transmembrane region" description="Helical" evidence="1">
    <location>
        <begin position="180"/>
        <end position="199"/>
    </location>
</feature>
<evidence type="ECO:0000256" key="1">
    <source>
        <dbReference type="SAM" id="Phobius"/>
    </source>
</evidence>